<dbReference type="GO" id="GO:0005634">
    <property type="term" value="C:nucleus"/>
    <property type="evidence" value="ECO:0000318"/>
    <property type="project" value="GO_Central"/>
</dbReference>
<evidence type="ECO:0000256" key="8">
    <source>
        <dbReference type="ARBA" id="ARBA00022833"/>
    </source>
</evidence>
<dbReference type="GO" id="GO:0000463">
    <property type="term" value="P:maturation of LSU-rRNA from tricistronic rRNA transcript (SSU-rRNA, 5.8S rRNA, LSU-rRNA)"/>
    <property type="evidence" value="ECO:0000318"/>
    <property type="project" value="GO_Central"/>
</dbReference>
<dbReference type="GeneID" id="112296133"/>
<dbReference type="RefSeq" id="XP_024404113.1">
    <property type="nucleotide sequence ID" value="XM_024548345.2"/>
</dbReference>
<comment type="subunit">
    <text evidence="10">Thyroid receptor interacting proteins (TRIPs) specifically interact with the ligand binding domain of the thyroid receptor (TR). Requires the presence of thyroid hormone for its interaction. Interacts with NUFIP1. Interacts (via HIT-type zinc finger) with the RUVBL1/RUVBL2 complex in the presence of ADP.</text>
</comment>
<keyword evidence="5" id="KW-0597">Phosphoprotein</keyword>
<reference evidence="14 16" key="1">
    <citation type="journal article" date="2008" name="Science">
        <title>The Physcomitrella genome reveals evolutionary insights into the conquest of land by plants.</title>
        <authorList>
            <person name="Rensing S."/>
            <person name="Lang D."/>
            <person name="Zimmer A."/>
            <person name="Terry A."/>
            <person name="Salamov A."/>
            <person name="Shapiro H."/>
            <person name="Nishiyama T."/>
            <person name="Perroud P.-F."/>
            <person name="Lindquist E."/>
            <person name="Kamisugi Y."/>
            <person name="Tanahashi T."/>
            <person name="Sakakibara K."/>
            <person name="Fujita T."/>
            <person name="Oishi K."/>
            <person name="Shin-I T."/>
            <person name="Kuroki Y."/>
            <person name="Toyoda A."/>
            <person name="Suzuki Y."/>
            <person name="Hashimoto A."/>
            <person name="Yamaguchi K."/>
            <person name="Sugano A."/>
            <person name="Kohara Y."/>
            <person name="Fujiyama A."/>
            <person name="Anterola A."/>
            <person name="Aoki S."/>
            <person name="Ashton N."/>
            <person name="Barbazuk W.B."/>
            <person name="Barker E."/>
            <person name="Bennetzen J."/>
            <person name="Bezanilla M."/>
            <person name="Blankenship R."/>
            <person name="Cho S.H."/>
            <person name="Dutcher S."/>
            <person name="Estelle M."/>
            <person name="Fawcett J.A."/>
            <person name="Gundlach H."/>
            <person name="Hanada K."/>
            <person name="Heyl A."/>
            <person name="Hicks K.A."/>
            <person name="Hugh J."/>
            <person name="Lohr M."/>
            <person name="Mayer K."/>
            <person name="Melkozernov A."/>
            <person name="Murata T."/>
            <person name="Nelson D."/>
            <person name="Pils B."/>
            <person name="Prigge M."/>
            <person name="Reiss B."/>
            <person name="Renner T."/>
            <person name="Rombauts S."/>
            <person name="Rushton P."/>
            <person name="Sanderfoot A."/>
            <person name="Schween G."/>
            <person name="Shiu S.-H."/>
            <person name="Stueber K."/>
            <person name="Theodoulou F.L."/>
            <person name="Tu H."/>
            <person name="Van de Peer Y."/>
            <person name="Verrier P.J."/>
            <person name="Waters E."/>
            <person name="Wood A."/>
            <person name="Yang L."/>
            <person name="Cove D."/>
            <person name="Cuming A."/>
            <person name="Hasebe M."/>
            <person name="Lucas S."/>
            <person name="Mishler D.B."/>
            <person name="Reski R."/>
            <person name="Grigoriev I."/>
            <person name="Quatrano R.S."/>
            <person name="Boore J.L."/>
        </authorList>
    </citation>
    <scope>NUCLEOTIDE SEQUENCE [LARGE SCALE GENOMIC DNA]</scope>
    <source>
        <strain evidence="15 16">cv. Gransden 2004</strain>
    </source>
</reference>
<keyword evidence="16" id="KW-1185">Reference proteome</keyword>
<dbReference type="GO" id="GO:0008270">
    <property type="term" value="F:zinc ion binding"/>
    <property type="evidence" value="ECO:0007669"/>
    <property type="project" value="UniProtKB-UniRule"/>
</dbReference>
<dbReference type="KEGG" id="ppp:112296133"/>
<gene>
    <name evidence="15" type="primary">LOC112296133</name>
    <name evidence="14" type="ORF">PHYPA_023720</name>
</gene>
<evidence type="ECO:0000256" key="3">
    <source>
        <dbReference type="ARBA" id="ARBA00021568"/>
    </source>
</evidence>
<dbReference type="Gene3D" id="3.30.60.190">
    <property type="match status" value="1"/>
</dbReference>
<feature type="domain" description="HIT-type" evidence="13">
    <location>
        <begin position="5"/>
        <end position="38"/>
    </location>
</feature>
<dbReference type="SUPFAM" id="SSF144232">
    <property type="entry name" value="HIT/MYND zinc finger-like"/>
    <property type="match status" value="1"/>
</dbReference>
<dbReference type="Gramene" id="Pp3c19_5220V3.2">
    <property type="protein sequence ID" value="Pp3c19_5220V3.2"/>
    <property type="gene ID" value="Pp3c19_5220"/>
</dbReference>
<sequence length="141" mass="15843">MGKQCEVCKDAESKYKCPICLTPYCSLVCYKKHKEIPCAKPNANGNNAEKIVDEQPASVAEDADESNHRLKRTQLEAVAASEEIRKMLRDRDLQELISKIDSSSNPKLELEKAMEGPYFREFTDKLLSVINPLDDASATHL</sequence>
<evidence type="ECO:0000256" key="10">
    <source>
        <dbReference type="ARBA" id="ARBA00046946"/>
    </source>
</evidence>
<dbReference type="PANTHER" id="PTHR13483">
    <property type="entry name" value="BOX C_D SNORNA PROTEIN 1-RELATED"/>
    <property type="match status" value="1"/>
</dbReference>
<keyword evidence="7 11" id="KW-0863">Zinc-finger</keyword>
<evidence type="ECO:0000256" key="6">
    <source>
        <dbReference type="ARBA" id="ARBA00022723"/>
    </source>
</evidence>
<feature type="coiled-coil region" evidence="12">
    <location>
        <begin position="63"/>
        <end position="90"/>
    </location>
</feature>
<keyword evidence="6" id="KW-0479">Metal-binding</keyword>
<dbReference type="GO" id="GO:0070761">
    <property type="term" value="C:pre-snoRNP complex"/>
    <property type="evidence" value="ECO:0000318"/>
    <property type="project" value="GO_Central"/>
</dbReference>
<comment type="subcellular location">
    <subcellularLocation>
        <location evidence="2">Cytoplasm</location>
    </subcellularLocation>
    <subcellularLocation>
        <location evidence="1">Nucleus</location>
    </subcellularLocation>
</comment>
<proteinExistence type="predicted"/>
<accession>A9U4H7</accession>
<dbReference type="PANTHER" id="PTHR13483:SF11">
    <property type="entry name" value="ZINC FINGER HIT DOMAIN-CONTAINING PROTEIN 3"/>
    <property type="match status" value="1"/>
</dbReference>
<dbReference type="Gramene" id="Pp3c19_5220V3.1">
    <property type="protein sequence ID" value="Pp3c19_5220V3.1"/>
    <property type="gene ID" value="Pp3c19_5220"/>
</dbReference>
<dbReference type="Pfam" id="PF21373">
    <property type="entry name" value="ZNHIT3_C"/>
    <property type="match status" value="1"/>
</dbReference>
<dbReference type="PROSITE" id="PS51083">
    <property type="entry name" value="ZF_HIT"/>
    <property type="match status" value="1"/>
</dbReference>
<keyword evidence="9" id="KW-0539">Nucleus</keyword>
<evidence type="ECO:0000256" key="2">
    <source>
        <dbReference type="ARBA" id="ARBA00004496"/>
    </source>
</evidence>
<dbReference type="InterPro" id="IPR007529">
    <property type="entry name" value="Znf_HIT"/>
</dbReference>
<dbReference type="PaxDb" id="3218-PP1S517_6V6.1"/>
<keyword evidence="4" id="KW-0963">Cytoplasm</keyword>
<dbReference type="EnsemblPlants" id="Pp3c19_5220V3.2">
    <property type="protein sequence ID" value="Pp3c19_5220V3.2"/>
    <property type="gene ID" value="Pp3c19_5220"/>
</dbReference>
<evidence type="ECO:0000313" key="14">
    <source>
        <dbReference type="EMBL" id="PNR33904.1"/>
    </source>
</evidence>
<dbReference type="FunCoup" id="A9U4H7">
    <property type="interactions" value="2879"/>
</dbReference>
<dbReference type="Proteomes" id="UP000006727">
    <property type="component" value="Chromosome 19"/>
</dbReference>
<name>A9U4H7_PHYPA</name>
<dbReference type="EMBL" id="ABEU02000019">
    <property type="protein sequence ID" value="PNR33904.1"/>
    <property type="molecule type" value="Genomic_DNA"/>
</dbReference>
<evidence type="ECO:0000256" key="12">
    <source>
        <dbReference type="SAM" id="Coils"/>
    </source>
</evidence>
<evidence type="ECO:0000256" key="5">
    <source>
        <dbReference type="ARBA" id="ARBA00022553"/>
    </source>
</evidence>
<dbReference type="eggNOG" id="KOG2857">
    <property type="taxonomic scope" value="Eukaryota"/>
</dbReference>
<dbReference type="GO" id="GO:0005737">
    <property type="term" value="C:cytoplasm"/>
    <property type="evidence" value="ECO:0007669"/>
    <property type="project" value="UniProtKB-SubCell"/>
</dbReference>
<reference evidence="14 16" key="2">
    <citation type="journal article" date="2018" name="Plant J.">
        <title>The Physcomitrella patens chromosome-scale assembly reveals moss genome structure and evolution.</title>
        <authorList>
            <person name="Lang D."/>
            <person name="Ullrich K.K."/>
            <person name="Murat F."/>
            <person name="Fuchs J."/>
            <person name="Jenkins J."/>
            <person name="Haas F.B."/>
            <person name="Piednoel M."/>
            <person name="Gundlach H."/>
            <person name="Van Bel M."/>
            <person name="Meyberg R."/>
            <person name="Vives C."/>
            <person name="Morata J."/>
            <person name="Symeonidi A."/>
            <person name="Hiss M."/>
            <person name="Muchero W."/>
            <person name="Kamisugi Y."/>
            <person name="Saleh O."/>
            <person name="Blanc G."/>
            <person name="Decker E.L."/>
            <person name="van Gessel N."/>
            <person name="Grimwood J."/>
            <person name="Hayes R.D."/>
            <person name="Graham S.W."/>
            <person name="Gunter L.E."/>
            <person name="McDaniel S.F."/>
            <person name="Hoernstein S.N.W."/>
            <person name="Larsson A."/>
            <person name="Li F.W."/>
            <person name="Perroud P.F."/>
            <person name="Phillips J."/>
            <person name="Ranjan P."/>
            <person name="Rokshar D.S."/>
            <person name="Rothfels C.J."/>
            <person name="Schneider L."/>
            <person name="Shu S."/>
            <person name="Stevenson D.W."/>
            <person name="Thummler F."/>
            <person name="Tillich M."/>
            <person name="Villarreal Aguilar J.C."/>
            <person name="Widiez T."/>
            <person name="Wong G.K."/>
            <person name="Wymore A."/>
            <person name="Zhang Y."/>
            <person name="Zimmer A.D."/>
            <person name="Quatrano R.S."/>
            <person name="Mayer K.F.X."/>
            <person name="Goodstein D."/>
            <person name="Casacuberta J.M."/>
            <person name="Vandepoele K."/>
            <person name="Reski R."/>
            <person name="Cuming A.C."/>
            <person name="Tuskan G.A."/>
            <person name="Maumus F."/>
            <person name="Salse J."/>
            <person name="Schmutz J."/>
            <person name="Rensing S.A."/>
        </authorList>
    </citation>
    <scope>NUCLEOTIDE SEQUENCE [LARGE SCALE GENOMIC DNA]</scope>
    <source>
        <strain evidence="15 16">cv. Gransden 2004</strain>
    </source>
</reference>
<evidence type="ECO:0000256" key="9">
    <source>
        <dbReference type="ARBA" id="ARBA00023242"/>
    </source>
</evidence>
<evidence type="ECO:0000256" key="7">
    <source>
        <dbReference type="ARBA" id="ARBA00022771"/>
    </source>
</evidence>
<evidence type="ECO:0000313" key="15">
    <source>
        <dbReference type="EnsemblPlants" id="Pp3c19_5220V3.1"/>
    </source>
</evidence>
<keyword evidence="12" id="KW-0175">Coiled coil</keyword>
<protein>
    <recommendedName>
        <fullName evidence="3">Zinc finger HIT domain-containing protein 3</fullName>
    </recommendedName>
</protein>
<dbReference type="AlphaFoldDB" id="A9U4H7"/>
<dbReference type="OrthoDB" id="18412at2759"/>
<dbReference type="OMA" id="PCASAKS"/>
<evidence type="ECO:0000259" key="13">
    <source>
        <dbReference type="PROSITE" id="PS51083"/>
    </source>
</evidence>
<dbReference type="CDD" id="cd23024">
    <property type="entry name" value="zf-HIT_ZNHIT2-3"/>
    <property type="match status" value="1"/>
</dbReference>
<evidence type="ECO:0000256" key="4">
    <source>
        <dbReference type="ARBA" id="ARBA00022490"/>
    </source>
</evidence>
<dbReference type="EnsemblPlants" id="Pp3c19_5220V3.1">
    <property type="protein sequence ID" value="Pp3c19_5220V3.1"/>
    <property type="gene ID" value="Pp3c19_5220"/>
</dbReference>
<evidence type="ECO:0000256" key="1">
    <source>
        <dbReference type="ARBA" id="ARBA00004123"/>
    </source>
</evidence>
<dbReference type="STRING" id="3218.A9U4H7"/>
<dbReference type="InterPro" id="IPR051639">
    <property type="entry name" value="BCD1"/>
</dbReference>
<keyword evidence="8" id="KW-0862">Zinc</keyword>
<evidence type="ECO:0000313" key="16">
    <source>
        <dbReference type="Proteomes" id="UP000006727"/>
    </source>
</evidence>
<dbReference type="Pfam" id="PF04438">
    <property type="entry name" value="zf-HIT"/>
    <property type="match status" value="1"/>
</dbReference>
<reference evidence="15" key="3">
    <citation type="submission" date="2020-12" db="UniProtKB">
        <authorList>
            <consortium name="EnsemblPlants"/>
        </authorList>
    </citation>
    <scope>IDENTIFICATION</scope>
</reference>
<dbReference type="GO" id="GO:0000492">
    <property type="term" value="P:box C/D snoRNP assembly"/>
    <property type="evidence" value="ECO:0000318"/>
    <property type="project" value="GO_Central"/>
</dbReference>
<dbReference type="HOGENOM" id="CLU_117355_1_0_1"/>
<evidence type="ECO:0000256" key="11">
    <source>
        <dbReference type="PROSITE-ProRule" id="PRU00453"/>
    </source>
</evidence>
<dbReference type="InterPro" id="IPR048371">
    <property type="entry name" value="ZNHIT3_C"/>
</dbReference>
<organism evidence="14">
    <name type="scientific">Physcomitrium patens</name>
    <name type="common">Spreading-leaved earth moss</name>
    <name type="synonym">Physcomitrella patens</name>
    <dbReference type="NCBI Taxonomy" id="3218"/>
    <lineage>
        <taxon>Eukaryota</taxon>
        <taxon>Viridiplantae</taxon>
        <taxon>Streptophyta</taxon>
        <taxon>Embryophyta</taxon>
        <taxon>Bryophyta</taxon>
        <taxon>Bryophytina</taxon>
        <taxon>Bryopsida</taxon>
        <taxon>Funariidae</taxon>
        <taxon>Funariales</taxon>
        <taxon>Funariaceae</taxon>
        <taxon>Physcomitrium</taxon>
    </lineage>
</organism>